<gene>
    <name evidence="2" type="ORF">Acy02nite_85690</name>
</gene>
<accession>A0A919MAM5</accession>
<keyword evidence="1" id="KW-1133">Transmembrane helix</keyword>
<evidence type="ECO:0000313" key="2">
    <source>
        <dbReference type="EMBL" id="GID70688.1"/>
    </source>
</evidence>
<comment type="caution">
    <text evidence="2">The sequence shown here is derived from an EMBL/GenBank/DDBJ whole genome shotgun (WGS) entry which is preliminary data.</text>
</comment>
<protein>
    <submittedName>
        <fullName evidence="2">Uncharacterized protein</fullName>
    </submittedName>
</protein>
<reference evidence="2" key="1">
    <citation type="submission" date="2021-01" db="EMBL/GenBank/DDBJ databases">
        <title>Whole genome shotgun sequence of Actinoplanes cyaneus NBRC 14990.</title>
        <authorList>
            <person name="Komaki H."/>
            <person name="Tamura T."/>
        </authorList>
    </citation>
    <scope>NUCLEOTIDE SEQUENCE</scope>
    <source>
        <strain evidence="2">NBRC 14990</strain>
    </source>
</reference>
<sequence>MTDVAGELGPLPRRLVAWAEVIAPVSLVSAVLFYFGYVSAHAQYEYFGVDVDVVGLGTQDYVMRSPQPLLVPLLTLALAGAGGLLLHLVLRRRIAVASRANRERRVRRLLRVAESAGAVVLAAAVALLFAYPRIGLGEFFGLLVPVLLICGAGLIWYTWRLADLLPPAAEPAGRDPGEPAAADPAPRLRRGARFLLAVVLVAATFWATATVAQWSGRGLARDVAARPDHLPRVILDTKERLYLRSTIVEETRLPVAEGQDFHYRYRRLRLLVTGKDRMFLIPEVWSASNTTLVVPIDDTVRVQFQVENDAPN</sequence>
<keyword evidence="3" id="KW-1185">Reference proteome</keyword>
<keyword evidence="1" id="KW-0812">Transmembrane</keyword>
<feature type="transmembrane region" description="Helical" evidence="1">
    <location>
        <begin position="111"/>
        <end position="133"/>
    </location>
</feature>
<name>A0A919MAM5_9ACTN</name>
<evidence type="ECO:0000256" key="1">
    <source>
        <dbReference type="SAM" id="Phobius"/>
    </source>
</evidence>
<proteinExistence type="predicted"/>
<dbReference type="RefSeq" id="WP_203754851.1">
    <property type="nucleotide sequence ID" value="NZ_BAAAUC010000067.1"/>
</dbReference>
<feature type="transmembrane region" description="Helical" evidence="1">
    <location>
        <begin position="194"/>
        <end position="214"/>
    </location>
</feature>
<feature type="transmembrane region" description="Helical" evidence="1">
    <location>
        <begin position="15"/>
        <end position="37"/>
    </location>
</feature>
<dbReference type="EMBL" id="BOMH01000080">
    <property type="protein sequence ID" value="GID70688.1"/>
    <property type="molecule type" value="Genomic_DNA"/>
</dbReference>
<feature type="transmembrane region" description="Helical" evidence="1">
    <location>
        <begin position="69"/>
        <end position="90"/>
    </location>
</feature>
<keyword evidence="1" id="KW-0472">Membrane</keyword>
<evidence type="ECO:0000313" key="3">
    <source>
        <dbReference type="Proteomes" id="UP000619479"/>
    </source>
</evidence>
<dbReference type="Proteomes" id="UP000619479">
    <property type="component" value="Unassembled WGS sequence"/>
</dbReference>
<feature type="transmembrane region" description="Helical" evidence="1">
    <location>
        <begin position="139"/>
        <end position="159"/>
    </location>
</feature>
<dbReference type="AlphaFoldDB" id="A0A919MAM5"/>
<organism evidence="2 3">
    <name type="scientific">Actinoplanes cyaneus</name>
    <dbReference type="NCBI Taxonomy" id="52696"/>
    <lineage>
        <taxon>Bacteria</taxon>
        <taxon>Bacillati</taxon>
        <taxon>Actinomycetota</taxon>
        <taxon>Actinomycetes</taxon>
        <taxon>Micromonosporales</taxon>
        <taxon>Micromonosporaceae</taxon>
        <taxon>Actinoplanes</taxon>
    </lineage>
</organism>